<dbReference type="GO" id="GO:0051607">
    <property type="term" value="P:defense response to virus"/>
    <property type="evidence" value="ECO:0007669"/>
    <property type="project" value="UniProtKB-UniRule"/>
</dbReference>
<comment type="similarity">
    <text evidence="9">Belongs to the CRISPR-associated endonuclease Cas1 family.</text>
</comment>
<accession>A0A397WND8</accession>
<dbReference type="GO" id="GO:0046872">
    <property type="term" value="F:metal ion binding"/>
    <property type="evidence" value="ECO:0007669"/>
    <property type="project" value="UniProtKB-UniRule"/>
</dbReference>
<evidence type="ECO:0000256" key="1">
    <source>
        <dbReference type="ARBA" id="ARBA00022722"/>
    </source>
</evidence>
<comment type="cofactor">
    <cofactor evidence="9">
        <name>Mg(2+)</name>
        <dbReference type="ChEBI" id="CHEBI:18420"/>
    </cofactor>
    <cofactor evidence="9">
        <name>Mn(2+)</name>
        <dbReference type="ChEBI" id="CHEBI:29035"/>
    </cofactor>
</comment>
<keyword evidence="3 9" id="KW-0255">Endonuclease</keyword>
<evidence type="ECO:0000256" key="8">
    <source>
        <dbReference type="ARBA" id="ARBA00023211"/>
    </source>
</evidence>
<dbReference type="GO" id="GO:0043571">
    <property type="term" value="P:maintenance of CRISPR repeat elements"/>
    <property type="evidence" value="ECO:0007669"/>
    <property type="project" value="UniProtKB-UniRule"/>
</dbReference>
<gene>
    <name evidence="9" type="primary">cas1</name>
    <name evidence="10" type="ORF">BXU00_01435</name>
</gene>
<keyword evidence="4 9" id="KW-0378">Hydrolase</keyword>
<evidence type="ECO:0000256" key="5">
    <source>
        <dbReference type="ARBA" id="ARBA00022842"/>
    </source>
</evidence>
<dbReference type="GO" id="GO:0003677">
    <property type="term" value="F:DNA binding"/>
    <property type="evidence" value="ECO:0007669"/>
    <property type="project" value="UniProtKB-KW"/>
</dbReference>
<dbReference type="HAMAP" id="MF_01470">
    <property type="entry name" value="Cas1"/>
    <property type="match status" value="1"/>
</dbReference>
<keyword evidence="2 9" id="KW-0479">Metal-binding</keyword>
<evidence type="ECO:0000256" key="4">
    <source>
        <dbReference type="ARBA" id="ARBA00022801"/>
    </source>
</evidence>
<name>A0A397WND8_9ARCH</name>
<evidence type="ECO:0000256" key="9">
    <source>
        <dbReference type="HAMAP-Rule" id="MF_01470"/>
    </source>
</evidence>
<dbReference type="Gene3D" id="1.20.120.920">
    <property type="entry name" value="CRISPR-associated endonuclease Cas1, C-terminal domain"/>
    <property type="match status" value="1"/>
</dbReference>
<dbReference type="InterPro" id="IPR042206">
    <property type="entry name" value="CRISPR-assoc_Cas1_C"/>
</dbReference>
<comment type="function">
    <text evidence="9">CRISPR (clustered regularly interspaced short palindromic repeat), is an adaptive immune system that provides protection against mobile genetic elements (viruses, transposable elements and conjugative plasmids). CRISPR clusters contain spacers, sequences complementary to antecedent mobile elements, and target invading nucleic acids. CRISPR clusters are transcribed and processed into CRISPR RNA (crRNA). Acts as a dsDNA endonuclease. Involved in the integration of spacer DNA into the CRISPR cassette.</text>
</comment>
<dbReference type="NCBIfam" id="TIGR00287">
    <property type="entry name" value="cas1"/>
    <property type="match status" value="1"/>
</dbReference>
<evidence type="ECO:0000313" key="11">
    <source>
        <dbReference type="Proteomes" id="UP000266622"/>
    </source>
</evidence>
<dbReference type="InterPro" id="IPR042211">
    <property type="entry name" value="CRISPR-assoc_Cas1_N"/>
</dbReference>
<keyword evidence="8 9" id="KW-0464">Manganese</keyword>
<evidence type="ECO:0000256" key="2">
    <source>
        <dbReference type="ARBA" id="ARBA00022723"/>
    </source>
</evidence>
<dbReference type="GO" id="GO:0004520">
    <property type="term" value="F:DNA endonuclease activity"/>
    <property type="evidence" value="ECO:0007669"/>
    <property type="project" value="InterPro"/>
</dbReference>
<organism evidence="10 11">
    <name type="scientific">Candidatus Nanoclepta minutus</name>
    <dbReference type="NCBI Taxonomy" id="1940235"/>
    <lineage>
        <taxon>Archaea</taxon>
        <taxon>Nanobdellota</taxon>
        <taxon>Candidatus Nanoclepta</taxon>
    </lineage>
</organism>
<dbReference type="GO" id="GO:0016787">
    <property type="term" value="F:hydrolase activity"/>
    <property type="evidence" value="ECO:0007669"/>
    <property type="project" value="UniProtKB-KW"/>
</dbReference>
<proteinExistence type="inferred from homology"/>
<evidence type="ECO:0000256" key="6">
    <source>
        <dbReference type="ARBA" id="ARBA00023118"/>
    </source>
</evidence>
<dbReference type="EC" id="3.1.-.-" evidence="9"/>
<keyword evidence="7 9" id="KW-0238">DNA-binding</keyword>
<keyword evidence="1 9" id="KW-0540">Nuclease</keyword>
<dbReference type="PANTHER" id="PTHR43219">
    <property type="entry name" value="CRISPR-ASSOCIATED ENDONUCLEASE CAS1"/>
    <property type="match status" value="1"/>
</dbReference>
<comment type="caution">
    <text evidence="10">The sequence shown here is derived from an EMBL/GenBank/DDBJ whole genome shotgun (WGS) entry which is preliminary data.</text>
</comment>
<feature type="binding site" evidence="9">
    <location>
        <position position="228"/>
    </location>
    <ligand>
        <name>Mn(2+)</name>
        <dbReference type="ChEBI" id="CHEBI:29035"/>
    </ligand>
</feature>
<feature type="binding site" evidence="9">
    <location>
        <position position="164"/>
    </location>
    <ligand>
        <name>Mn(2+)</name>
        <dbReference type="ChEBI" id="CHEBI:29035"/>
    </ligand>
</feature>
<feature type="binding site" evidence="9">
    <location>
        <position position="244"/>
    </location>
    <ligand>
        <name>Mn(2+)</name>
        <dbReference type="ChEBI" id="CHEBI:29035"/>
    </ligand>
</feature>
<reference evidence="10 11" key="1">
    <citation type="journal article" date="2018" name="Syst. Appl. Microbiol.">
        <title>A new symbiotic nanoarchaeote (Candidatus Nanoclepta minutus) and its host (Zestosphaera tikiterensis gen. nov., sp. nov.) from a New Zealand hot spring.</title>
        <authorList>
            <person name="St John E."/>
            <person name="Liu Y."/>
            <person name="Podar M."/>
            <person name="Stott M.B."/>
            <person name="Meneghin J."/>
            <person name="Chen Z."/>
            <person name="Lagutin K."/>
            <person name="Mitchell K."/>
            <person name="Reysenbach A.L."/>
        </authorList>
    </citation>
    <scope>NUCLEOTIDE SEQUENCE [LARGE SCALE GENOMIC DNA]</scope>
    <source>
        <strain evidence="10">NZ3</strain>
    </source>
</reference>
<sequence length="336" mass="39541">MKNIYILSIGKVYRKSNNLYFIDKDKNKRVIPIEGINAIYIMNKVSLTSNAIQMILNKGVPVHFFKEDSKIGTFYYLGSLLPKQKKPSGKVHIEQVKAYINVEKRSEIALEIVDAIRYNMIKVIEKYREVYDYTKTLRNLDVRKEFEQKMTDWKDATNVIRGIESNIWVIFYEALDKILKTYKLERRTRRPPKNEANTILSFSNALLYATVLNEIYKTHLDPTVGFLHEPYEKGRFSLVLDLAEPFKPIISCRILIWLINQGIVKPEYFKKDLMGVMLNENGKRVVIKEFESRIRETIKIKGKGRKSMLIFIRKQAYNLEKALVEDTKFKAFRLVY</sequence>
<dbReference type="Proteomes" id="UP000266622">
    <property type="component" value="Unassembled WGS sequence"/>
</dbReference>
<dbReference type="Gene3D" id="3.100.10.20">
    <property type="entry name" value="CRISPR-associated endonuclease Cas1, N-terminal domain"/>
    <property type="match status" value="1"/>
</dbReference>
<comment type="subunit">
    <text evidence="9">Homodimer, forms a heterotetramer with a Cas2 homodimer.</text>
</comment>
<dbReference type="Pfam" id="PF01867">
    <property type="entry name" value="Cas_Cas1"/>
    <property type="match status" value="1"/>
</dbReference>
<keyword evidence="5 9" id="KW-0460">Magnesium</keyword>
<dbReference type="PANTHER" id="PTHR43219:SF2">
    <property type="entry name" value="CRISPR-ASSOCIATED ENDONUCLEASE CAS1"/>
    <property type="match status" value="1"/>
</dbReference>
<evidence type="ECO:0000313" key="10">
    <source>
        <dbReference type="EMBL" id="RIB35411.1"/>
    </source>
</evidence>
<dbReference type="AlphaFoldDB" id="A0A397WND8"/>
<evidence type="ECO:0000256" key="7">
    <source>
        <dbReference type="ARBA" id="ARBA00023125"/>
    </source>
</evidence>
<evidence type="ECO:0000256" key="3">
    <source>
        <dbReference type="ARBA" id="ARBA00022759"/>
    </source>
</evidence>
<dbReference type="NCBIfam" id="TIGR03641">
    <property type="entry name" value="cas1_HMARI"/>
    <property type="match status" value="1"/>
</dbReference>
<protein>
    <recommendedName>
        <fullName evidence="9">CRISPR-associated endonuclease Cas1</fullName>
        <ecNumber evidence="9">3.1.-.-</ecNumber>
    </recommendedName>
</protein>
<keyword evidence="6 9" id="KW-0051">Antiviral defense</keyword>
<dbReference type="EMBL" id="MWMI01000002">
    <property type="protein sequence ID" value="RIB35411.1"/>
    <property type="molecule type" value="Genomic_DNA"/>
</dbReference>
<dbReference type="InterPro" id="IPR019858">
    <property type="entry name" value="CRISPR-assoc_Cas1_HMARI/TNEAP"/>
</dbReference>
<dbReference type="InterPro" id="IPR002729">
    <property type="entry name" value="CRISPR-assoc_Cas1"/>
</dbReference>